<evidence type="ECO:0000259" key="3">
    <source>
        <dbReference type="PROSITE" id="PS50977"/>
    </source>
</evidence>
<accession>A0ABU0EUT1</accession>
<gene>
    <name evidence="4" type="ORF">FB470_003027</name>
</gene>
<dbReference type="PANTHER" id="PTHR47752">
    <property type="entry name" value="HTH-TYPE TRANSCRIPTIONAL REPRESSOR FABR"/>
    <property type="match status" value="1"/>
</dbReference>
<sequence>MSAESVKPVSRQERKQRTRQALLDAALAQLADRPFAVLSLREVTKQADIVPTAFYRHFTSMDELGLVLLAEAMDVLRRMLDAARESGTNLDDVAHTVVTTLHEFTRRHEAHFRFLSRERHGGTGAVPQAARTELRLFAGELAIDLARFDCLRAWRNEDLRMLADLIVTMLLATALELIETVPHNPESDERVLATAEKRLKLIALGAAHWR</sequence>
<evidence type="ECO:0000313" key="4">
    <source>
        <dbReference type="EMBL" id="MDQ0379033.1"/>
    </source>
</evidence>
<name>A0ABU0EUT1_9PSEU</name>
<dbReference type="InterPro" id="IPR050692">
    <property type="entry name" value="HTH_transcr_repressor_FabR"/>
</dbReference>
<evidence type="ECO:0000256" key="2">
    <source>
        <dbReference type="PROSITE-ProRule" id="PRU00335"/>
    </source>
</evidence>
<dbReference type="Pfam" id="PF00440">
    <property type="entry name" value="TetR_N"/>
    <property type="match status" value="1"/>
</dbReference>
<protein>
    <submittedName>
        <fullName evidence="4">AcrR family transcriptional regulator</fullName>
    </submittedName>
</protein>
<dbReference type="InterPro" id="IPR009057">
    <property type="entry name" value="Homeodomain-like_sf"/>
</dbReference>
<feature type="domain" description="HTH tetR-type" evidence="3">
    <location>
        <begin position="16"/>
        <end position="76"/>
    </location>
</feature>
<comment type="caution">
    <text evidence="4">The sequence shown here is derived from an EMBL/GenBank/DDBJ whole genome shotgun (WGS) entry which is preliminary data.</text>
</comment>
<keyword evidence="5" id="KW-1185">Reference proteome</keyword>
<keyword evidence="1 2" id="KW-0238">DNA-binding</keyword>
<feature type="DNA-binding region" description="H-T-H motif" evidence="2">
    <location>
        <begin position="39"/>
        <end position="58"/>
    </location>
</feature>
<dbReference type="PROSITE" id="PS50977">
    <property type="entry name" value="HTH_TETR_2"/>
    <property type="match status" value="1"/>
</dbReference>
<dbReference type="SUPFAM" id="SSF46689">
    <property type="entry name" value="Homeodomain-like"/>
    <property type="match status" value="1"/>
</dbReference>
<organism evidence="4 5">
    <name type="scientific">Amycolatopsis thermophila</name>
    <dbReference type="NCBI Taxonomy" id="206084"/>
    <lineage>
        <taxon>Bacteria</taxon>
        <taxon>Bacillati</taxon>
        <taxon>Actinomycetota</taxon>
        <taxon>Actinomycetes</taxon>
        <taxon>Pseudonocardiales</taxon>
        <taxon>Pseudonocardiaceae</taxon>
        <taxon>Amycolatopsis</taxon>
    </lineage>
</organism>
<dbReference type="EMBL" id="JAUSUT010000001">
    <property type="protein sequence ID" value="MDQ0379033.1"/>
    <property type="molecule type" value="Genomic_DNA"/>
</dbReference>
<dbReference type="Gene3D" id="1.10.357.10">
    <property type="entry name" value="Tetracycline Repressor, domain 2"/>
    <property type="match status" value="1"/>
</dbReference>
<dbReference type="PANTHER" id="PTHR47752:SF1">
    <property type="entry name" value="HTH-TYPE TRANSCRIPTIONAL REPRESSOR FABR"/>
    <property type="match status" value="1"/>
</dbReference>
<reference evidence="4 5" key="1">
    <citation type="submission" date="2023-07" db="EMBL/GenBank/DDBJ databases">
        <title>Sequencing the genomes of 1000 actinobacteria strains.</title>
        <authorList>
            <person name="Klenk H.-P."/>
        </authorList>
    </citation>
    <scope>NUCLEOTIDE SEQUENCE [LARGE SCALE GENOMIC DNA]</scope>
    <source>
        <strain evidence="4 5">DSM 45805</strain>
    </source>
</reference>
<dbReference type="RefSeq" id="WP_306992157.1">
    <property type="nucleotide sequence ID" value="NZ_JAUSUT010000001.1"/>
</dbReference>
<dbReference type="Gene3D" id="1.10.10.60">
    <property type="entry name" value="Homeodomain-like"/>
    <property type="match status" value="1"/>
</dbReference>
<proteinExistence type="predicted"/>
<dbReference type="Proteomes" id="UP001229651">
    <property type="component" value="Unassembled WGS sequence"/>
</dbReference>
<dbReference type="InterPro" id="IPR001647">
    <property type="entry name" value="HTH_TetR"/>
</dbReference>
<evidence type="ECO:0000313" key="5">
    <source>
        <dbReference type="Proteomes" id="UP001229651"/>
    </source>
</evidence>
<evidence type="ECO:0000256" key="1">
    <source>
        <dbReference type="ARBA" id="ARBA00023125"/>
    </source>
</evidence>